<feature type="domain" description="HTH cro/C1-type" evidence="1">
    <location>
        <begin position="35"/>
        <end position="91"/>
    </location>
</feature>
<reference evidence="2" key="1">
    <citation type="submission" date="2022-05" db="EMBL/GenBank/DDBJ databases">
        <title>Novel Pseudomonas spp. Isolated from a Rainbow Trout Aquaculture Facility.</title>
        <authorList>
            <person name="Testerman T."/>
            <person name="Graf J."/>
        </authorList>
    </citation>
    <scope>NUCLEOTIDE SEQUENCE</scope>
    <source>
        <strain evidence="2">ID1050</strain>
    </source>
</reference>
<dbReference type="InterPro" id="IPR001387">
    <property type="entry name" value="Cro/C1-type_HTH"/>
</dbReference>
<dbReference type="PROSITE" id="PS50943">
    <property type="entry name" value="HTH_CROC1"/>
    <property type="match status" value="1"/>
</dbReference>
<proteinExistence type="predicted"/>
<dbReference type="Proteomes" id="UP001148189">
    <property type="component" value="Unassembled WGS sequence"/>
</dbReference>
<organism evidence="2 3">
    <name type="scientific">Pseudomonas shahriarae</name>
    <dbReference type="NCBI Taxonomy" id="2745512"/>
    <lineage>
        <taxon>Bacteria</taxon>
        <taxon>Pseudomonadati</taxon>
        <taxon>Pseudomonadota</taxon>
        <taxon>Gammaproteobacteria</taxon>
        <taxon>Pseudomonadales</taxon>
        <taxon>Pseudomonadaceae</taxon>
        <taxon>Pseudomonas</taxon>
    </lineage>
</organism>
<evidence type="ECO:0000313" key="2">
    <source>
        <dbReference type="EMBL" id="MDD0983823.1"/>
    </source>
</evidence>
<gene>
    <name evidence="2" type="ORF">M5G21_02405</name>
</gene>
<dbReference type="CDD" id="cd00093">
    <property type="entry name" value="HTH_XRE"/>
    <property type="match status" value="1"/>
</dbReference>
<protein>
    <submittedName>
        <fullName evidence="2">Transcriptional regulator</fullName>
    </submittedName>
</protein>
<dbReference type="SUPFAM" id="SSF47413">
    <property type="entry name" value="lambda repressor-like DNA-binding domains"/>
    <property type="match status" value="1"/>
</dbReference>
<dbReference type="RefSeq" id="WP_057440363.1">
    <property type="nucleotide sequence ID" value="NZ_CP181251.1"/>
</dbReference>
<evidence type="ECO:0000313" key="3">
    <source>
        <dbReference type="Proteomes" id="UP001148189"/>
    </source>
</evidence>
<sequence>MTSSSLNELRLAQVEKALEPFETLSGKSTPPGGWLRSIRESLGRSLRSQAALLGVAFATLQQSEQAEADDRITLAQLRKLAAGLDCELVYALVPRKPLREMVQARAEVLARQEVMGVAHTMGLENQRPSDTFVERQVAARRMELLRGSWARLWR</sequence>
<dbReference type="Gene3D" id="1.10.260.40">
    <property type="entry name" value="lambda repressor-like DNA-binding domains"/>
    <property type="match status" value="1"/>
</dbReference>
<dbReference type="EMBL" id="JAMDHD010000003">
    <property type="protein sequence ID" value="MDD0983823.1"/>
    <property type="molecule type" value="Genomic_DNA"/>
</dbReference>
<comment type="caution">
    <text evidence="2">The sequence shown here is derived from an EMBL/GenBank/DDBJ whole genome shotgun (WGS) entry which is preliminary data.</text>
</comment>
<evidence type="ECO:0000259" key="1">
    <source>
        <dbReference type="PROSITE" id="PS50943"/>
    </source>
</evidence>
<keyword evidence="3" id="KW-1185">Reference proteome</keyword>
<name>A0ABT5N6A6_9PSED</name>
<accession>A0ABT5N6A6</accession>
<dbReference type="InterPro" id="IPR010982">
    <property type="entry name" value="Lambda_DNA-bd_dom_sf"/>
</dbReference>